<protein>
    <recommendedName>
        <fullName evidence="3 13">Gelsolin</fullName>
        <shortName evidence="13">ADF</shortName>
    </recommendedName>
    <alternativeName>
        <fullName evidence="13">Actin-depolymerizing factor</fullName>
    </alternativeName>
</protein>
<evidence type="ECO:0000256" key="2">
    <source>
        <dbReference type="ARBA" id="ARBA00008418"/>
    </source>
</evidence>
<evidence type="ECO:0000256" key="10">
    <source>
        <dbReference type="ARBA" id="ARBA00023203"/>
    </source>
</evidence>
<keyword evidence="15" id="KW-1133">Transmembrane helix</keyword>
<keyword evidence="8" id="KW-0970">Cilium biogenesis/degradation</keyword>
<dbReference type="CDD" id="cd11292">
    <property type="entry name" value="gelsolin_S3_like"/>
    <property type="match status" value="1"/>
</dbReference>
<dbReference type="Pfam" id="PF00626">
    <property type="entry name" value="Gelsolin"/>
    <property type="match status" value="6"/>
</dbReference>
<feature type="region of interest" description="Disordered" evidence="14">
    <location>
        <begin position="171"/>
        <end position="196"/>
    </location>
</feature>
<dbReference type="STRING" id="30732.ENSOMEP00000016870"/>
<dbReference type="GO" id="GO:0046872">
    <property type="term" value="F:metal ion binding"/>
    <property type="evidence" value="ECO:0007669"/>
    <property type="project" value="UniProtKB-KW"/>
</dbReference>
<dbReference type="FunFam" id="3.40.20.10:FF:000004">
    <property type="entry name" value="Gelsolin"/>
    <property type="match status" value="1"/>
</dbReference>
<dbReference type="FunFam" id="3.40.20.10:FF:000001">
    <property type="entry name" value="Gelsolin"/>
    <property type="match status" value="1"/>
</dbReference>
<evidence type="ECO:0000256" key="3">
    <source>
        <dbReference type="ARBA" id="ARBA00018797"/>
    </source>
</evidence>
<feature type="domain" description="Gelsolin-like" evidence="16">
    <location>
        <begin position="457"/>
        <end position="530"/>
    </location>
</feature>
<dbReference type="GO" id="GO:0015629">
    <property type="term" value="C:actin cytoskeleton"/>
    <property type="evidence" value="ECO:0007669"/>
    <property type="project" value="TreeGrafter"/>
</dbReference>
<feature type="domain" description="Gelsolin-like" evidence="16">
    <location>
        <begin position="727"/>
        <end position="771"/>
    </location>
</feature>
<accession>A0A3B3CHR0</accession>
<name>A0A3B3CHR0_ORYME</name>
<evidence type="ECO:0000256" key="15">
    <source>
        <dbReference type="SAM" id="Phobius"/>
    </source>
</evidence>
<dbReference type="AlphaFoldDB" id="A0A3B3CHR0"/>
<dbReference type="InterPro" id="IPR029006">
    <property type="entry name" value="ADF-H/Gelsolin-like_dom_sf"/>
</dbReference>
<evidence type="ECO:0000256" key="12">
    <source>
        <dbReference type="ARBA" id="ARBA00025132"/>
    </source>
</evidence>
<evidence type="ECO:0000256" key="14">
    <source>
        <dbReference type="SAM" id="MobiDB-lite"/>
    </source>
</evidence>
<dbReference type="InterPro" id="IPR007123">
    <property type="entry name" value="Gelsolin-like_dom"/>
</dbReference>
<feature type="domain" description="Gelsolin-like" evidence="16">
    <location>
        <begin position="216"/>
        <end position="299"/>
    </location>
</feature>
<evidence type="ECO:0000256" key="13">
    <source>
        <dbReference type="RuleBase" id="RU367130"/>
    </source>
</evidence>
<feature type="domain" description="Gelsolin-like" evidence="16">
    <location>
        <begin position="339"/>
        <end position="409"/>
    </location>
</feature>
<keyword evidence="4 13" id="KW-0117">Actin capping</keyword>
<reference evidence="17" key="2">
    <citation type="submission" date="2025-09" db="UniProtKB">
        <authorList>
            <consortium name="Ensembl"/>
        </authorList>
    </citation>
    <scope>IDENTIFICATION</scope>
</reference>
<dbReference type="Proteomes" id="UP000261560">
    <property type="component" value="Unplaced"/>
</dbReference>
<dbReference type="FunFam" id="3.40.20.10:FF:000009">
    <property type="entry name" value="gelsolin isoform X1"/>
    <property type="match status" value="1"/>
</dbReference>
<dbReference type="GO" id="GO:0051016">
    <property type="term" value="P:barbed-end actin filament capping"/>
    <property type="evidence" value="ECO:0007669"/>
    <property type="project" value="UniProtKB-UniRule"/>
</dbReference>
<keyword evidence="10 13" id="KW-0009">Actin-binding</keyword>
<dbReference type="Ensembl" id="ENSOMET00000025453.1">
    <property type="protein sequence ID" value="ENSOMEP00000016870.1"/>
    <property type="gene ID" value="ENSOMEG00000018557.1"/>
</dbReference>
<feature type="transmembrane region" description="Helical" evidence="15">
    <location>
        <begin position="48"/>
        <end position="70"/>
    </location>
</feature>
<dbReference type="FunFam" id="3.40.20.10:FF:000037">
    <property type="entry name" value="macrophage-capping protein-like isoform X2"/>
    <property type="match status" value="1"/>
</dbReference>
<dbReference type="FunFam" id="3.40.20.10:FF:000002">
    <property type="entry name" value="Gelsolin"/>
    <property type="match status" value="1"/>
</dbReference>
<dbReference type="Gene3D" id="3.40.20.10">
    <property type="entry name" value="Severin"/>
    <property type="match status" value="6"/>
</dbReference>
<dbReference type="OMA" id="WKGRGAN"/>
<comment type="function">
    <text evidence="12 13">Calcium-regulated, actin-modulating protein that binds to the plus (or barbed) ends of actin monomers or filaments, preventing monomer exchange (end-blocking or capping). It can promote the assembly of monomers into filaments (nucleation) as well as sever filaments already formed. Plays a role in ciliogenesis.</text>
</comment>
<evidence type="ECO:0000256" key="6">
    <source>
        <dbReference type="ARBA" id="ARBA00022723"/>
    </source>
</evidence>
<dbReference type="GO" id="GO:0051014">
    <property type="term" value="P:actin filament severing"/>
    <property type="evidence" value="ECO:0007669"/>
    <property type="project" value="UniProtKB-UniRule"/>
</dbReference>
<dbReference type="GO" id="GO:0060271">
    <property type="term" value="P:cilium assembly"/>
    <property type="evidence" value="ECO:0007669"/>
    <property type="project" value="UniProtKB-UniRule"/>
</dbReference>
<evidence type="ECO:0000259" key="16">
    <source>
        <dbReference type="Pfam" id="PF00626"/>
    </source>
</evidence>
<keyword evidence="11" id="KW-0206">Cytoskeleton</keyword>
<evidence type="ECO:0000256" key="11">
    <source>
        <dbReference type="ARBA" id="ARBA00023212"/>
    </source>
</evidence>
<keyword evidence="15" id="KW-0812">Transmembrane</keyword>
<dbReference type="FunFam" id="3.40.20.10:FF:000005">
    <property type="entry name" value="Gelsolin"/>
    <property type="match status" value="1"/>
</dbReference>
<dbReference type="CDD" id="cd11291">
    <property type="entry name" value="gelsolin_S6_like"/>
    <property type="match status" value="1"/>
</dbReference>
<evidence type="ECO:0000313" key="17">
    <source>
        <dbReference type="Ensembl" id="ENSOMEP00000016870.1"/>
    </source>
</evidence>
<keyword evidence="5 13" id="KW-0963">Cytoplasm</keyword>
<dbReference type="InterPro" id="IPR007122">
    <property type="entry name" value="Villin/Gelsolin"/>
</dbReference>
<dbReference type="GO" id="GO:0008154">
    <property type="term" value="P:actin polymerization or depolymerization"/>
    <property type="evidence" value="ECO:0007669"/>
    <property type="project" value="TreeGrafter"/>
</dbReference>
<dbReference type="PaxDb" id="30732-ENSOMEP00000016870"/>
<sequence>MYTEIKKVLTHKSRIARAQIPSYTHKSKNYALMNQELQESISSPQKNAINTIFISGFLFFYFYLFIYFLYFQTTGNTFATDPNLIRVELYLKIKKRSSEGCEHPHETAFLSCTDFRKCLWRLQRRPPPRCVRAVLPQVGEGVSRTAPLQPDCGSSLRRVDASPVPLQIEASALRSRPAHHPSVPPARPPSGRMAAQHPEFERAGQNPGLQVWRVEKFDLVPVPENLYGGFYSGDAYLVLNTIKQRSGQLQYDLHFWLGESCSQDESGTAAIFTVQMDDFLGGKPIQYREVQGHESKTFLGYFKPGIQYLKGGVASGFKHVVTNEVSVQRLLQIKGRRVVRATEVVVGWESFNQGDCFILDLGDEIYQWCGSESNRFEKLKATTVAKGIRDNERSGRARVYVCDEGAEKEKMLEVLGPKPDLPAGASDDITADVSNRKSAKLYKVSNASGGMTIALVAAENPFAQSALESGDCFILDYGSNGKIFVWKGKDANMEERKAALKAADEFIKKMGYPKHTQVQILPESGETPLFKQFFKNWRDKDQTEGLGVAYIANSIAKIEKVPFDAASLHESPAMAAQHGMVDNGSGEKQIWRIEGSDKAPVDPSTYGQFYGGDSYIILYNYRHGGRQGHIIYLWQGMDSSQDEKGACAILAAQLDEELGGGPVQVVGAPITTQVRVMQGKEPAHLMSLFGGKPMVVYKGGTSREGGQSDPAETRLFQVRSNSAGHTRAVELDAAASNLNSNDTFVLVTPGGIFTWVGTGASEAEKQGAQQLCDILGVSASELSEGGETDQFWGALGGKAEYRTSTRLKDKMDAHPPRLFACSNKTGNFVIEEVPGELTQDDLATDDVMILDTWEQVFVWIGNEAQEEEKTEAMASAVRYIETDPANRDPRTPIVKLKQSFEPPTFTGWFLGWDHDYWTTDPLERAMAELAL</sequence>
<dbReference type="GO" id="GO:0051015">
    <property type="term" value="F:actin filament binding"/>
    <property type="evidence" value="ECO:0007669"/>
    <property type="project" value="UniProtKB-UniRule"/>
</dbReference>
<dbReference type="SUPFAM" id="SSF55753">
    <property type="entry name" value="Actin depolymerizing proteins"/>
    <property type="match status" value="6"/>
</dbReference>
<proteinExistence type="inferred from homology"/>
<keyword evidence="18" id="KW-1185">Reference proteome</keyword>
<evidence type="ECO:0000313" key="18">
    <source>
        <dbReference type="Proteomes" id="UP000261560"/>
    </source>
</evidence>
<dbReference type="CDD" id="cd11290">
    <property type="entry name" value="gelsolin_S1_like"/>
    <property type="match status" value="1"/>
</dbReference>
<comment type="similarity">
    <text evidence="2 13">Belongs to the villin/gelsolin family.</text>
</comment>
<dbReference type="PANTHER" id="PTHR11977">
    <property type="entry name" value="VILLIN"/>
    <property type="match status" value="1"/>
</dbReference>
<keyword evidence="15" id="KW-0472">Membrane</keyword>
<dbReference type="CDD" id="cd11289">
    <property type="entry name" value="gelsolin_S2_like"/>
    <property type="match status" value="1"/>
</dbReference>
<organism evidence="17 18">
    <name type="scientific">Oryzias melastigma</name>
    <name type="common">Marine medaka</name>
    <dbReference type="NCBI Taxonomy" id="30732"/>
    <lineage>
        <taxon>Eukaryota</taxon>
        <taxon>Metazoa</taxon>
        <taxon>Chordata</taxon>
        <taxon>Craniata</taxon>
        <taxon>Vertebrata</taxon>
        <taxon>Euteleostomi</taxon>
        <taxon>Actinopterygii</taxon>
        <taxon>Neopterygii</taxon>
        <taxon>Teleostei</taxon>
        <taxon>Neoteleostei</taxon>
        <taxon>Acanthomorphata</taxon>
        <taxon>Ovalentaria</taxon>
        <taxon>Atherinomorphae</taxon>
        <taxon>Beloniformes</taxon>
        <taxon>Adrianichthyidae</taxon>
        <taxon>Oryziinae</taxon>
        <taxon>Oryzias</taxon>
    </lineage>
</organism>
<keyword evidence="7" id="KW-0677">Repeat</keyword>
<evidence type="ECO:0000256" key="9">
    <source>
        <dbReference type="ARBA" id="ARBA00022837"/>
    </source>
</evidence>
<dbReference type="GO" id="GO:0007417">
    <property type="term" value="P:central nervous system development"/>
    <property type="evidence" value="ECO:0007669"/>
    <property type="project" value="TreeGrafter"/>
</dbReference>
<evidence type="ECO:0000256" key="7">
    <source>
        <dbReference type="ARBA" id="ARBA00022737"/>
    </source>
</evidence>
<evidence type="ECO:0000256" key="8">
    <source>
        <dbReference type="ARBA" id="ARBA00022794"/>
    </source>
</evidence>
<dbReference type="PRINTS" id="PR00597">
    <property type="entry name" value="GELSOLIN"/>
</dbReference>
<dbReference type="GO" id="GO:0005737">
    <property type="term" value="C:cytoplasm"/>
    <property type="evidence" value="ECO:0007669"/>
    <property type="project" value="UniProtKB-UniRule"/>
</dbReference>
<dbReference type="GO" id="GO:0005546">
    <property type="term" value="F:phosphatidylinositol-4,5-bisphosphate binding"/>
    <property type="evidence" value="ECO:0007669"/>
    <property type="project" value="TreeGrafter"/>
</dbReference>
<evidence type="ECO:0000256" key="4">
    <source>
        <dbReference type="ARBA" id="ARBA00022467"/>
    </source>
</evidence>
<feature type="domain" description="Gelsolin-like" evidence="16">
    <location>
        <begin position="830"/>
        <end position="905"/>
    </location>
</feature>
<keyword evidence="6" id="KW-0479">Metal-binding</keyword>
<reference evidence="17" key="1">
    <citation type="submission" date="2025-08" db="UniProtKB">
        <authorList>
            <consortium name="Ensembl"/>
        </authorList>
    </citation>
    <scope>IDENTIFICATION</scope>
</reference>
<dbReference type="CDD" id="cd11293">
    <property type="entry name" value="gelsolin_S4_like"/>
    <property type="match status" value="1"/>
</dbReference>
<evidence type="ECO:0000256" key="1">
    <source>
        <dbReference type="ARBA" id="ARBA00004245"/>
    </source>
</evidence>
<evidence type="ECO:0000256" key="5">
    <source>
        <dbReference type="ARBA" id="ARBA00022490"/>
    </source>
</evidence>
<dbReference type="GeneTree" id="ENSGT00940000155591"/>
<dbReference type="SMART" id="SM00262">
    <property type="entry name" value="GEL"/>
    <property type="match status" value="6"/>
</dbReference>
<dbReference type="CDD" id="cd11288">
    <property type="entry name" value="gelsolin_S5_like"/>
    <property type="match status" value="1"/>
</dbReference>
<dbReference type="GO" id="GO:0005615">
    <property type="term" value="C:extracellular space"/>
    <property type="evidence" value="ECO:0007669"/>
    <property type="project" value="TreeGrafter"/>
</dbReference>
<feature type="domain" description="Gelsolin-like" evidence="16">
    <location>
        <begin position="596"/>
        <end position="686"/>
    </location>
</feature>
<dbReference type="PANTHER" id="PTHR11977:SF29">
    <property type="entry name" value="GELSOLIN"/>
    <property type="match status" value="1"/>
</dbReference>
<comment type="subcellular location">
    <subcellularLocation>
        <location evidence="1 13">Cytoplasm</location>
        <location evidence="1 13">Cytoskeleton</location>
    </subcellularLocation>
</comment>
<keyword evidence="9" id="KW-0106">Calcium</keyword>